<reference evidence="3 4" key="1">
    <citation type="journal article" date="2019" name="Int. J. Syst. Evol. Microbiol.">
        <title>The Global Catalogue of Microorganisms (GCM) 10K type strain sequencing project: providing services to taxonomists for standard genome sequencing and annotation.</title>
        <authorList>
            <consortium name="The Broad Institute Genomics Platform"/>
            <consortium name="The Broad Institute Genome Sequencing Center for Infectious Disease"/>
            <person name="Wu L."/>
            <person name="Ma J."/>
        </authorList>
    </citation>
    <scope>NUCLEOTIDE SEQUENCE [LARGE SCALE GENOMIC DNA]</scope>
    <source>
        <strain evidence="3 4">JCM 9731</strain>
    </source>
</reference>
<feature type="compositionally biased region" description="Polar residues" evidence="1">
    <location>
        <begin position="30"/>
        <end position="40"/>
    </location>
</feature>
<dbReference type="PROSITE" id="PS51257">
    <property type="entry name" value="PROKAR_LIPOPROTEIN"/>
    <property type="match status" value="1"/>
</dbReference>
<dbReference type="Proteomes" id="UP001500782">
    <property type="component" value="Unassembled WGS sequence"/>
</dbReference>
<proteinExistence type="predicted"/>
<dbReference type="RefSeq" id="WP_343801636.1">
    <property type="nucleotide sequence ID" value="NZ_BAAADJ010000059.1"/>
</dbReference>
<protein>
    <recommendedName>
        <fullName evidence="5">Sortilin N-terminal domain-containing protein</fullName>
    </recommendedName>
</protein>
<organism evidence="3 4">
    <name type="scientific">Bacillus carboniphilus</name>
    <dbReference type="NCBI Taxonomy" id="86663"/>
    <lineage>
        <taxon>Bacteria</taxon>
        <taxon>Bacillati</taxon>
        <taxon>Bacillota</taxon>
        <taxon>Bacilli</taxon>
        <taxon>Bacillales</taxon>
        <taxon>Bacillaceae</taxon>
        <taxon>Bacillus</taxon>
    </lineage>
</organism>
<name>A0ABN0WKY6_9BACI</name>
<evidence type="ECO:0000313" key="4">
    <source>
        <dbReference type="Proteomes" id="UP001500782"/>
    </source>
</evidence>
<dbReference type="NCBIfam" id="NF045728">
    <property type="entry name" value="glycosyl_F510_1955"/>
    <property type="match status" value="1"/>
</dbReference>
<gene>
    <name evidence="3" type="ORF">GCM10008967_33920</name>
</gene>
<evidence type="ECO:0000256" key="1">
    <source>
        <dbReference type="SAM" id="MobiDB-lite"/>
    </source>
</evidence>
<keyword evidence="4" id="KW-1185">Reference proteome</keyword>
<accession>A0ABN0WKY6</accession>
<sequence length="320" mass="35701">MRKWTIFTFSILFLASCSADDSTPKEDTQQETIENSEESNQPFLVETDELTIEHVHGIGYNDENELLVATHNGIKVYRDVSASWFETTKNLHDYMGFQVTKDGFYSSGHPNNDSSLKDPLGLIKADQYGEELNLIKFHGESDFHFLGASYSGQDVYIINEQANSSLNTGFYHSSDGGGDWNKPIMAGFDADTYGMIAVHPSNGEMVALATREGLFVSENAGDTFSKWTEGMITALAFSEEEIIYATVSDEGDIGLHSFNLSNKKSTPLPIPYLDYDNPITYIAVSQQNPNQFSIVTYDPDILQTTDRGENWKPLIQDGKM</sequence>
<dbReference type="InterPro" id="IPR054817">
    <property type="entry name" value="Glycosyl_F510_1955-like"/>
</dbReference>
<dbReference type="InterPro" id="IPR015943">
    <property type="entry name" value="WD40/YVTN_repeat-like_dom_sf"/>
</dbReference>
<feature type="region of interest" description="Disordered" evidence="1">
    <location>
        <begin position="20"/>
        <end position="40"/>
    </location>
</feature>
<evidence type="ECO:0000256" key="2">
    <source>
        <dbReference type="SAM" id="SignalP"/>
    </source>
</evidence>
<evidence type="ECO:0000313" key="3">
    <source>
        <dbReference type="EMBL" id="GAA0340827.1"/>
    </source>
</evidence>
<comment type="caution">
    <text evidence="3">The sequence shown here is derived from an EMBL/GenBank/DDBJ whole genome shotgun (WGS) entry which is preliminary data.</text>
</comment>
<evidence type="ECO:0008006" key="5">
    <source>
        <dbReference type="Google" id="ProtNLM"/>
    </source>
</evidence>
<feature type="signal peptide" evidence="2">
    <location>
        <begin position="1"/>
        <end position="19"/>
    </location>
</feature>
<keyword evidence="2" id="KW-0732">Signal</keyword>
<dbReference type="Gene3D" id="2.130.10.10">
    <property type="entry name" value="YVTN repeat-like/Quinoprotein amine dehydrogenase"/>
    <property type="match status" value="1"/>
</dbReference>
<dbReference type="SUPFAM" id="SSF110296">
    <property type="entry name" value="Oligoxyloglucan reducing end-specific cellobiohydrolase"/>
    <property type="match status" value="1"/>
</dbReference>
<feature type="chain" id="PRO_5045200515" description="Sortilin N-terminal domain-containing protein" evidence="2">
    <location>
        <begin position="20"/>
        <end position="320"/>
    </location>
</feature>
<dbReference type="EMBL" id="BAAADJ010000059">
    <property type="protein sequence ID" value="GAA0340827.1"/>
    <property type="molecule type" value="Genomic_DNA"/>
</dbReference>